<sequence length="270" mass="30415">MEISSDISKINKDLELIMRINSDVQNDGIFYTDSNGLQMLKRKYVTDLPVQGNYYPATSAIYIEDKQLRLNLLVPHSHGVTSPYDGGIEIMLDRKMSNDDGRGMSEGVEDNKMVTSTFWLVPESISGSKTGSEVPSLSLNTNLQSLRLQYPLITLFTDNGEARISNPELSFVSNAWPSNVHLVNLRTLSTQEDYTMPSNSSLMIVHERSDSCEKQSFVHRVIKNHKSIFSQVKIRSVYKSSLTGTILFLEENFTPSSTISKLQSCKITFR</sequence>
<dbReference type="SUPFAM" id="SSF74650">
    <property type="entry name" value="Galactose mutarotase-like"/>
    <property type="match status" value="1"/>
</dbReference>
<accession>A0AAV6UE81</accession>
<keyword evidence="3" id="KW-1185">Reference proteome</keyword>
<dbReference type="GO" id="GO:0030246">
    <property type="term" value="F:carbohydrate binding"/>
    <property type="evidence" value="ECO:0007669"/>
    <property type="project" value="InterPro"/>
</dbReference>
<dbReference type="EMBL" id="JAFNEN010000483">
    <property type="protein sequence ID" value="KAG8182049.1"/>
    <property type="molecule type" value="Genomic_DNA"/>
</dbReference>
<dbReference type="GO" id="GO:0000139">
    <property type="term" value="C:Golgi membrane"/>
    <property type="evidence" value="ECO:0007669"/>
    <property type="project" value="TreeGrafter"/>
</dbReference>
<dbReference type="GO" id="GO:0006013">
    <property type="term" value="P:mannose metabolic process"/>
    <property type="evidence" value="ECO:0007669"/>
    <property type="project" value="InterPro"/>
</dbReference>
<dbReference type="Gene3D" id="2.70.98.30">
    <property type="entry name" value="Golgi alpha-mannosidase II, domain 4"/>
    <property type="match status" value="1"/>
</dbReference>
<dbReference type="Proteomes" id="UP000827092">
    <property type="component" value="Unassembled WGS sequence"/>
</dbReference>
<feature type="domain" description="Glycosyl hydrolase family 38 C-terminal" evidence="1">
    <location>
        <begin position="13"/>
        <end position="102"/>
    </location>
</feature>
<dbReference type="InterPro" id="IPR011682">
    <property type="entry name" value="Glyco_hydro_38_C"/>
</dbReference>
<proteinExistence type="predicted"/>
<evidence type="ECO:0000259" key="1">
    <source>
        <dbReference type="Pfam" id="PF07748"/>
    </source>
</evidence>
<evidence type="ECO:0000313" key="3">
    <source>
        <dbReference type="Proteomes" id="UP000827092"/>
    </source>
</evidence>
<organism evidence="2 3">
    <name type="scientific">Oedothorax gibbosus</name>
    <dbReference type="NCBI Taxonomy" id="931172"/>
    <lineage>
        <taxon>Eukaryota</taxon>
        <taxon>Metazoa</taxon>
        <taxon>Ecdysozoa</taxon>
        <taxon>Arthropoda</taxon>
        <taxon>Chelicerata</taxon>
        <taxon>Arachnida</taxon>
        <taxon>Araneae</taxon>
        <taxon>Araneomorphae</taxon>
        <taxon>Entelegynae</taxon>
        <taxon>Araneoidea</taxon>
        <taxon>Linyphiidae</taxon>
        <taxon>Erigoninae</taxon>
        <taxon>Oedothorax</taxon>
    </lineage>
</organism>
<gene>
    <name evidence="2" type="ORF">JTE90_013979</name>
</gene>
<dbReference type="PANTHER" id="PTHR11607">
    <property type="entry name" value="ALPHA-MANNOSIDASE"/>
    <property type="match status" value="1"/>
</dbReference>
<name>A0AAV6UE81_9ARAC</name>
<dbReference type="AlphaFoldDB" id="A0AAV6UE81"/>
<dbReference type="InterPro" id="IPR050843">
    <property type="entry name" value="Glycosyl_Hydrlase_38"/>
</dbReference>
<comment type="caution">
    <text evidence="2">The sequence shown here is derived from an EMBL/GenBank/DDBJ whole genome shotgun (WGS) entry which is preliminary data.</text>
</comment>
<evidence type="ECO:0000313" key="2">
    <source>
        <dbReference type="EMBL" id="KAG8182049.1"/>
    </source>
</evidence>
<dbReference type="InterPro" id="IPR011013">
    <property type="entry name" value="Gal_mutarotase_sf_dom"/>
</dbReference>
<dbReference type="PANTHER" id="PTHR11607:SF70">
    <property type="entry name" value="ALPHA-MANNOSIDASE"/>
    <property type="match status" value="1"/>
</dbReference>
<dbReference type="GO" id="GO:0006491">
    <property type="term" value="P:N-glycan processing"/>
    <property type="evidence" value="ECO:0007669"/>
    <property type="project" value="TreeGrafter"/>
</dbReference>
<protein>
    <recommendedName>
        <fullName evidence="1">Glycosyl hydrolase family 38 C-terminal domain-containing protein</fullName>
    </recommendedName>
</protein>
<dbReference type="GO" id="GO:0004559">
    <property type="term" value="F:alpha-mannosidase activity"/>
    <property type="evidence" value="ECO:0007669"/>
    <property type="project" value="InterPro"/>
</dbReference>
<reference evidence="2 3" key="1">
    <citation type="journal article" date="2022" name="Nat. Ecol. Evol.">
        <title>A masculinizing supergene underlies an exaggerated male reproductive morph in a spider.</title>
        <authorList>
            <person name="Hendrickx F."/>
            <person name="De Corte Z."/>
            <person name="Sonet G."/>
            <person name="Van Belleghem S.M."/>
            <person name="Kostlbacher S."/>
            <person name="Vangestel C."/>
        </authorList>
    </citation>
    <scope>NUCLEOTIDE SEQUENCE [LARGE SCALE GENOMIC DNA]</scope>
    <source>
        <strain evidence="2">W744_W776</strain>
    </source>
</reference>
<dbReference type="Pfam" id="PF07748">
    <property type="entry name" value="Glyco_hydro_38C"/>
    <property type="match status" value="1"/>
</dbReference>